<proteinExistence type="predicted"/>
<reference evidence="1" key="1">
    <citation type="journal article" date="2023" name="Mol. Phylogenet. Evol.">
        <title>Genome-scale phylogeny and comparative genomics of the fungal order Sordariales.</title>
        <authorList>
            <person name="Hensen N."/>
            <person name="Bonometti L."/>
            <person name="Westerberg I."/>
            <person name="Brannstrom I.O."/>
            <person name="Guillou S."/>
            <person name="Cros-Aarteil S."/>
            <person name="Calhoun S."/>
            <person name="Haridas S."/>
            <person name="Kuo A."/>
            <person name="Mondo S."/>
            <person name="Pangilinan J."/>
            <person name="Riley R."/>
            <person name="LaButti K."/>
            <person name="Andreopoulos B."/>
            <person name="Lipzen A."/>
            <person name="Chen C."/>
            <person name="Yan M."/>
            <person name="Daum C."/>
            <person name="Ng V."/>
            <person name="Clum A."/>
            <person name="Steindorff A."/>
            <person name="Ohm R.A."/>
            <person name="Martin F."/>
            <person name="Silar P."/>
            <person name="Natvig D.O."/>
            <person name="Lalanne C."/>
            <person name="Gautier V."/>
            <person name="Ament-Velasquez S.L."/>
            <person name="Kruys A."/>
            <person name="Hutchinson M.I."/>
            <person name="Powell A.J."/>
            <person name="Barry K."/>
            <person name="Miller A.N."/>
            <person name="Grigoriev I.V."/>
            <person name="Debuchy R."/>
            <person name="Gladieux P."/>
            <person name="Hiltunen Thoren M."/>
            <person name="Johannesson H."/>
        </authorList>
    </citation>
    <scope>NUCLEOTIDE SEQUENCE</scope>
    <source>
        <strain evidence="1">CBS 560.94</strain>
    </source>
</reference>
<comment type="caution">
    <text evidence="1">The sequence shown here is derived from an EMBL/GenBank/DDBJ whole genome shotgun (WGS) entry which is preliminary data.</text>
</comment>
<evidence type="ECO:0000313" key="1">
    <source>
        <dbReference type="EMBL" id="KAK3334407.1"/>
    </source>
</evidence>
<dbReference type="AlphaFoldDB" id="A0AAE0J0Q0"/>
<reference evidence="1" key="2">
    <citation type="submission" date="2023-06" db="EMBL/GenBank/DDBJ databases">
        <authorList>
            <consortium name="Lawrence Berkeley National Laboratory"/>
            <person name="Haridas S."/>
            <person name="Hensen N."/>
            <person name="Bonometti L."/>
            <person name="Westerberg I."/>
            <person name="Brannstrom I.O."/>
            <person name="Guillou S."/>
            <person name="Cros-Aarteil S."/>
            <person name="Calhoun S."/>
            <person name="Kuo A."/>
            <person name="Mondo S."/>
            <person name="Pangilinan J."/>
            <person name="Riley R."/>
            <person name="Labutti K."/>
            <person name="Andreopoulos B."/>
            <person name="Lipzen A."/>
            <person name="Chen C."/>
            <person name="Yanf M."/>
            <person name="Daum C."/>
            <person name="Ng V."/>
            <person name="Clum A."/>
            <person name="Steindorff A."/>
            <person name="Ohm R."/>
            <person name="Martin F."/>
            <person name="Silar P."/>
            <person name="Natvig D."/>
            <person name="Lalanne C."/>
            <person name="Gautier V."/>
            <person name="Ament-Velasquez S.L."/>
            <person name="Kruys A."/>
            <person name="Hutchinson M.I."/>
            <person name="Powell A.J."/>
            <person name="Barry K."/>
            <person name="Miller A.N."/>
            <person name="Grigoriev I.V."/>
            <person name="Debuchy R."/>
            <person name="Gladieux P."/>
            <person name="Thoren M.H."/>
            <person name="Johannesson H."/>
        </authorList>
    </citation>
    <scope>NUCLEOTIDE SEQUENCE</scope>
    <source>
        <strain evidence="1">CBS 560.94</strain>
    </source>
</reference>
<keyword evidence="2" id="KW-1185">Reference proteome</keyword>
<gene>
    <name evidence="1" type="ORF">B0H65DRAFT_481737</name>
</gene>
<sequence length="450" mass="49861">MSVEAGDVETLPIDGWKVPFFVAYDEETLAKPPDSSHPDLKSKWAELEPGKYSLSRIIMFLGSAPLSSLDWDHAHSPGLSKDSDPDDMKVMFFKMFLTAYLKRLQKDPDALTLGYTIKEAAPDPTDKAPTFPPTAVKIQNYRYQPCSDTQQTINGKAIPPNSRDAFVFMEMTGGSDFPRDELQRKGNLIIGDMPGALVFNRELFFKKYLVENALSTVNVSFLDMANDLMKWVDGGRWESDWLLTNGSRAEAIPDAKWTIDGSKAKLSWKGNKWFSSIGVHRSTDSSLETELSTQPRTNKITLTSKMKLGSSMTVVAGRGPGYNRGTDGEVHLTIEFVILADEDGTLHVQPEEKIDYVGAEDSRDASLIKLIFGKPSTEVGDFIKGKLKDVVRTKHIGDAIAADLNEKKQLVFPGSGTFSYKDPKFSDGGDLLITLDLVGKDIERDRTLVS</sequence>
<protein>
    <submittedName>
        <fullName evidence="1">Uncharacterized protein</fullName>
    </submittedName>
</protein>
<name>A0AAE0J0Q0_9PEZI</name>
<dbReference type="Proteomes" id="UP001278500">
    <property type="component" value="Unassembled WGS sequence"/>
</dbReference>
<dbReference type="EMBL" id="JAUEPP010000011">
    <property type="protein sequence ID" value="KAK3334407.1"/>
    <property type="molecule type" value="Genomic_DNA"/>
</dbReference>
<evidence type="ECO:0000313" key="2">
    <source>
        <dbReference type="Proteomes" id="UP001278500"/>
    </source>
</evidence>
<organism evidence="1 2">
    <name type="scientific">Neurospora tetraspora</name>
    <dbReference type="NCBI Taxonomy" id="94610"/>
    <lineage>
        <taxon>Eukaryota</taxon>
        <taxon>Fungi</taxon>
        <taxon>Dikarya</taxon>
        <taxon>Ascomycota</taxon>
        <taxon>Pezizomycotina</taxon>
        <taxon>Sordariomycetes</taxon>
        <taxon>Sordariomycetidae</taxon>
        <taxon>Sordariales</taxon>
        <taxon>Sordariaceae</taxon>
        <taxon>Neurospora</taxon>
    </lineage>
</organism>
<dbReference type="RefSeq" id="XP_062676573.1">
    <property type="nucleotide sequence ID" value="XM_062827638.1"/>
</dbReference>
<accession>A0AAE0J0Q0</accession>
<dbReference type="GeneID" id="87864792"/>